<organism evidence="5 6">
    <name type="scientific">Chitinibacter bivalviorum</name>
    <dbReference type="NCBI Taxonomy" id="2739434"/>
    <lineage>
        <taxon>Bacteria</taxon>
        <taxon>Pseudomonadati</taxon>
        <taxon>Pseudomonadota</taxon>
        <taxon>Betaproteobacteria</taxon>
        <taxon>Neisseriales</taxon>
        <taxon>Chitinibacteraceae</taxon>
        <taxon>Chitinibacter</taxon>
    </lineage>
</organism>
<feature type="domain" description="Type I restriction modification DNA specificity" evidence="4">
    <location>
        <begin position="202"/>
        <end position="348"/>
    </location>
</feature>
<keyword evidence="5" id="KW-0255">Endonuclease</keyword>
<evidence type="ECO:0000313" key="5">
    <source>
        <dbReference type="EMBL" id="QLG88176.1"/>
    </source>
</evidence>
<evidence type="ECO:0000259" key="4">
    <source>
        <dbReference type="Pfam" id="PF01420"/>
    </source>
</evidence>
<name>A0A7H9BIQ5_9NEIS</name>
<dbReference type="Pfam" id="PF01420">
    <property type="entry name" value="Methylase_S"/>
    <property type="match status" value="2"/>
</dbReference>
<keyword evidence="5" id="KW-0540">Nuclease</keyword>
<dbReference type="InterPro" id="IPR000055">
    <property type="entry name" value="Restrct_endonuc_typeI_TRD"/>
</dbReference>
<dbReference type="InterPro" id="IPR052021">
    <property type="entry name" value="Type-I_RS_S_subunit"/>
</dbReference>
<keyword evidence="2" id="KW-0680">Restriction system</keyword>
<protein>
    <submittedName>
        <fullName evidence="5">Restriction endonuclease subunit S</fullName>
    </submittedName>
</protein>
<evidence type="ECO:0000256" key="2">
    <source>
        <dbReference type="ARBA" id="ARBA00022747"/>
    </source>
</evidence>
<dbReference type="CDD" id="cd17246">
    <property type="entry name" value="RMtype1_S_SonII-TRD2-CR2_like"/>
    <property type="match status" value="1"/>
</dbReference>
<dbReference type="AlphaFoldDB" id="A0A7H9BIQ5"/>
<comment type="similarity">
    <text evidence="1">Belongs to the type-I restriction system S methylase family.</text>
</comment>
<dbReference type="GO" id="GO:0004519">
    <property type="term" value="F:endonuclease activity"/>
    <property type="evidence" value="ECO:0007669"/>
    <property type="project" value="UniProtKB-KW"/>
</dbReference>
<dbReference type="SUPFAM" id="SSF116734">
    <property type="entry name" value="DNA methylase specificity domain"/>
    <property type="match status" value="2"/>
</dbReference>
<dbReference type="REBASE" id="409317">
    <property type="entry name" value="S1.Csp2T18ORF7905P"/>
</dbReference>
<dbReference type="PANTHER" id="PTHR30408:SF12">
    <property type="entry name" value="TYPE I RESTRICTION ENZYME MJAVIII SPECIFICITY SUBUNIT"/>
    <property type="match status" value="1"/>
</dbReference>
<evidence type="ECO:0000256" key="3">
    <source>
        <dbReference type="ARBA" id="ARBA00023125"/>
    </source>
</evidence>
<keyword evidence="3" id="KW-0238">DNA-binding</keyword>
<dbReference type="InterPro" id="IPR044946">
    <property type="entry name" value="Restrct_endonuc_typeI_TRD_sf"/>
</dbReference>
<keyword evidence="5" id="KW-0378">Hydrolase</keyword>
<reference evidence="5 6" key="1">
    <citation type="submission" date="2020-07" db="EMBL/GenBank/DDBJ databases">
        <title>Complete genome sequence of Chitinibacter sp. 2T18.</title>
        <authorList>
            <person name="Bae J.-W."/>
            <person name="Choi J.-W."/>
        </authorList>
    </citation>
    <scope>NUCLEOTIDE SEQUENCE [LARGE SCALE GENOMIC DNA]</scope>
    <source>
        <strain evidence="5 6">2T18</strain>
    </source>
</reference>
<dbReference type="Gene3D" id="3.90.220.20">
    <property type="entry name" value="DNA methylase specificity domains"/>
    <property type="match status" value="2"/>
</dbReference>
<gene>
    <name evidence="5" type="ORF">HQ393_07895</name>
</gene>
<feature type="domain" description="Type I restriction modification DNA specificity" evidence="4">
    <location>
        <begin position="4"/>
        <end position="148"/>
    </location>
</feature>
<dbReference type="GO" id="GO:0003677">
    <property type="term" value="F:DNA binding"/>
    <property type="evidence" value="ECO:0007669"/>
    <property type="project" value="UniProtKB-KW"/>
</dbReference>
<dbReference type="KEGG" id="chiz:HQ393_07895"/>
<dbReference type="PANTHER" id="PTHR30408">
    <property type="entry name" value="TYPE-1 RESTRICTION ENZYME ECOKI SPECIFICITY PROTEIN"/>
    <property type="match status" value="1"/>
</dbReference>
<evidence type="ECO:0000313" key="6">
    <source>
        <dbReference type="Proteomes" id="UP000509597"/>
    </source>
</evidence>
<dbReference type="EMBL" id="CP058627">
    <property type="protein sequence ID" value="QLG88176.1"/>
    <property type="molecule type" value="Genomic_DNA"/>
</dbReference>
<accession>A0A7H9BIQ5</accession>
<dbReference type="CDD" id="cd17267">
    <property type="entry name" value="RMtype1_S_EcoAO83I-TRD1-CR1_like"/>
    <property type="match status" value="1"/>
</dbReference>
<proteinExistence type="inferred from homology"/>
<dbReference type="Proteomes" id="UP000509597">
    <property type="component" value="Chromosome"/>
</dbReference>
<dbReference type="RefSeq" id="WP_179358255.1">
    <property type="nucleotide sequence ID" value="NZ_CP058627.1"/>
</dbReference>
<evidence type="ECO:0000256" key="1">
    <source>
        <dbReference type="ARBA" id="ARBA00010923"/>
    </source>
</evidence>
<dbReference type="GO" id="GO:0009307">
    <property type="term" value="P:DNA restriction-modification system"/>
    <property type="evidence" value="ECO:0007669"/>
    <property type="project" value="UniProtKB-KW"/>
</dbReference>
<sequence length="377" mass="42091">MKAGWSYKRFGEVATLQRGFDLPTQNRIAGTFPLVSSSGVIDSHHKSAVKSPGVITGRSGSIGKVFFIDKDYWPLNTVLYVKDFHGNDPKFIFHFLNNFDLKRFATGTGVPTLNRNFVHDERVLFTTDTKEQQRIVAILDEAFEGIATAKANAEKNLQNARALFESHLQYIFSNKDQNWRDLGTPLSELCELIVDCEHKTAPTQDEGIPSIRTPNIGKGKLLLDGVYRVSQETYVEWTRRAIPAAGDLILAREAPAGNVAVIPENQPLCLGQRTVLIRPKSEFLNSHFLAYFLLQPLMQTKLLAHSRGATVQHVNMKDIRALQLGAIPPVAKQAEIVELIQSVSQQNDQLISIYQQKLAALDELKKALLQQAFSGEL</sequence>
<keyword evidence="6" id="KW-1185">Reference proteome</keyword>